<evidence type="ECO:0000313" key="2">
    <source>
        <dbReference type="Proteomes" id="UP000558488"/>
    </source>
</evidence>
<name>A0A7J7YLA1_PIPKU</name>
<dbReference type="AlphaFoldDB" id="A0A7J7YLA1"/>
<accession>A0A7J7YLA1</accession>
<protein>
    <submittedName>
        <fullName evidence="1">Family with sequence similarity 135 member A</fullName>
    </submittedName>
</protein>
<proteinExistence type="predicted"/>
<evidence type="ECO:0000313" key="1">
    <source>
        <dbReference type="EMBL" id="KAF6362817.1"/>
    </source>
</evidence>
<comment type="caution">
    <text evidence="1">The sequence shown here is derived from an EMBL/GenBank/DDBJ whole genome shotgun (WGS) entry which is preliminary data.</text>
</comment>
<gene>
    <name evidence="1" type="ORF">mPipKuh1_004727</name>
</gene>
<dbReference type="Proteomes" id="UP000558488">
    <property type="component" value="Unassembled WGS sequence"/>
</dbReference>
<reference evidence="1 2" key="1">
    <citation type="journal article" date="2020" name="Nature">
        <title>Six reference-quality genomes reveal evolution of bat adaptations.</title>
        <authorList>
            <person name="Jebb D."/>
            <person name="Huang Z."/>
            <person name="Pippel M."/>
            <person name="Hughes G.M."/>
            <person name="Lavrichenko K."/>
            <person name="Devanna P."/>
            <person name="Winkler S."/>
            <person name="Jermiin L.S."/>
            <person name="Skirmuntt E.C."/>
            <person name="Katzourakis A."/>
            <person name="Burkitt-Gray L."/>
            <person name="Ray D.A."/>
            <person name="Sullivan K.A.M."/>
            <person name="Roscito J.G."/>
            <person name="Kirilenko B.M."/>
            <person name="Davalos L.M."/>
            <person name="Corthals A.P."/>
            <person name="Power M.L."/>
            <person name="Jones G."/>
            <person name="Ransome R.D."/>
            <person name="Dechmann D.K.N."/>
            <person name="Locatelli A.G."/>
            <person name="Puechmaille S.J."/>
            <person name="Fedrigo O."/>
            <person name="Jarvis E.D."/>
            <person name="Hiller M."/>
            <person name="Vernes S.C."/>
            <person name="Myers E.W."/>
            <person name="Teeling E.C."/>
        </authorList>
    </citation>
    <scope>NUCLEOTIDE SEQUENCE [LARGE SCALE GENOMIC DNA]</scope>
    <source>
        <strain evidence="1">MPipKuh1</strain>
        <tissue evidence="1">Flight muscle</tissue>
    </source>
</reference>
<keyword evidence="2" id="KW-1185">Reference proteome</keyword>
<sequence length="147" mass="16769">MTEIQAMVEFSVELNKFYNVDLFQRGFYQIRASMKIPPRVPHRVEASLFHATGTSLAFPASVHDSLICSKTFQILYKNEEVALNDVMIFKVKMLLDEKKIEETLEEMGFLLSLDLHFTDGDYSPCIFGCTTPATNKLSSPCEDYLVK</sequence>
<organism evidence="1 2">
    <name type="scientific">Pipistrellus kuhlii</name>
    <name type="common">Kuhl's pipistrelle</name>
    <dbReference type="NCBI Taxonomy" id="59472"/>
    <lineage>
        <taxon>Eukaryota</taxon>
        <taxon>Metazoa</taxon>
        <taxon>Chordata</taxon>
        <taxon>Craniata</taxon>
        <taxon>Vertebrata</taxon>
        <taxon>Euteleostomi</taxon>
        <taxon>Mammalia</taxon>
        <taxon>Eutheria</taxon>
        <taxon>Laurasiatheria</taxon>
        <taxon>Chiroptera</taxon>
        <taxon>Yangochiroptera</taxon>
        <taxon>Vespertilionidae</taxon>
        <taxon>Pipistrellus</taxon>
    </lineage>
</organism>
<dbReference type="EMBL" id="JACAGB010000005">
    <property type="protein sequence ID" value="KAF6362817.1"/>
    <property type="molecule type" value="Genomic_DNA"/>
</dbReference>